<evidence type="ECO:0000313" key="10">
    <source>
        <dbReference type="Proteomes" id="UP000221168"/>
    </source>
</evidence>
<dbReference type="SUPFAM" id="SSF55347">
    <property type="entry name" value="Glyceraldehyde-3-phosphate dehydrogenase-like, C-terminal domain"/>
    <property type="match status" value="1"/>
</dbReference>
<evidence type="ECO:0000256" key="4">
    <source>
        <dbReference type="ARBA" id="ARBA00023002"/>
    </source>
</evidence>
<dbReference type="InterPro" id="IPR036291">
    <property type="entry name" value="NAD(P)-bd_dom_sf"/>
</dbReference>
<dbReference type="Pfam" id="PF01958">
    <property type="entry name" value="Asp_DH_C"/>
    <property type="match status" value="1"/>
</dbReference>
<comment type="function">
    <text evidence="6">Specifically catalyzes the NAD or NADP-dependent dehydrogenation of L-aspartate to iminoaspartate.</text>
</comment>
<dbReference type="GO" id="GO:0009435">
    <property type="term" value="P:NAD+ biosynthetic process"/>
    <property type="evidence" value="ECO:0007669"/>
    <property type="project" value="UniProtKB-UniRule"/>
</dbReference>
<evidence type="ECO:0000256" key="6">
    <source>
        <dbReference type="HAMAP-Rule" id="MF_01265"/>
    </source>
</evidence>
<dbReference type="HAMAP" id="MF_01265">
    <property type="entry name" value="NadX"/>
    <property type="match status" value="1"/>
</dbReference>
<dbReference type="Gene3D" id="3.30.360.10">
    <property type="entry name" value="Dihydrodipicolinate Reductase, domain 2"/>
    <property type="match status" value="1"/>
</dbReference>
<keyword evidence="2 6" id="KW-0662">Pyridine nucleotide biosynthesis</keyword>
<feature type="active site" evidence="6">
    <location>
        <position position="229"/>
    </location>
</feature>
<dbReference type="InterPro" id="IPR020626">
    <property type="entry name" value="Asp_DH_prok"/>
</dbReference>
<dbReference type="UniPathway" id="UPA00253">
    <property type="reaction ID" value="UER00456"/>
</dbReference>
<reference evidence="9 10" key="1">
    <citation type="submission" date="2017-10" db="EMBL/GenBank/DDBJ databases">
        <title>Sedimentibacterium mangrovi gen. nov., sp. nov., a novel member of family Phyllobacteriacea isolated from mangrove sediment.</title>
        <authorList>
            <person name="Liao H."/>
            <person name="Tian Y."/>
        </authorList>
    </citation>
    <scope>NUCLEOTIDE SEQUENCE [LARGE SCALE GENOMIC DNA]</scope>
    <source>
        <strain evidence="9 10">X9-2-2</strain>
    </source>
</reference>
<organism evidence="9 10">
    <name type="scientific">Zhengella mangrovi</name>
    <dbReference type="NCBI Taxonomy" id="1982044"/>
    <lineage>
        <taxon>Bacteria</taxon>
        <taxon>Pseudomonadati</taxon>
        <taxon>Pseudomonadota</taxon>
        <taxon>Alphaproteobacteria</taxon>
        <taxon>Hyphomicrobiales</taxon>
        <taxon>Notoacmeibacteraceae</taxon>
        <taxon>Zhengella</taxon>
    </lineage>
</organism>
<dbReference type="Pfam" id="PF03447">
    <property type="entry name" value="NAD_binding_3"/>
    <property type="match status" value="1"/>
</dbReference>
<evidence type="ECO:0000256" key="2">
    <source>
        <dbReference type="ARBA" id="ARBA00022642"/>
    </source>
</evidence>
<dbReference type="InterPro" id="IPR011182">
    <property type="entry name" value="L-Asp_DH"/>
</dbReference>
<feature type="binding site" evidence="6">
    <location>
        <position position="199"/>
    </location>
    <ligand>
        <name>NAD(+)</name>
        <dbReference type="ChEBI" id="CHEBI:57540"/>
    </ligand>
</feature>
<comment type="caution">
    <text evidence="9">The sequence shown here is derived from an EMBL/GenBank/DDBJ whole genome shotgun (WGS) entry which is preliminary data.</text>
</comment>
<feature type="domain" description="Aspartate dehydrogenase" evidence="7">
    <location>
        <begin position="178"/>
        <end position="264"/>
    </location>
</feature>
<keyword evidence="4 6" id="KW-0560">Oxidoreductase</keyword>
<dbReference type="EMBL" id="PDVP01000008">
    <property type="protein sequence ID" value="PHP66376.1"/>
    <property type="molecule type" value="Genomic_DNA"/>
</dbReference>
<name>A0A2G1QLH6_9HYPH</name>
<dbReference type="PANTHER" id="PTHR31873:SF6">
    <property type="entry name" value="ASPARTATE DEHYDROGENASE DOMAIN-CONTAINING PROTEIN"/>
    <property type="match status" value="1"/>
</dbReference>
<dbReference type="Proteomes" id="UP000221168">
    <property type="component" value="Unassembled WGS sequence"/>
</dbReference>
<dbReference type="EC" id="1.4.1.21" evidence="6"/>
<dbReference type="InterPro" id="IPR005106">
    <property type="entry name" value="Asp/hSer_DH_NAD-bd"/>
</dbReference>
<dbReference type="PANTHER" id="PTHR31873">
    <property type="entry name" value="L-ASPARTATE DEHYDROGENASE-RELATED"/>
    <property type="match status" value="1"/>
</dbReference>
<dbReference type="NCBIfam" id="NF009827">
    <property type="entry name" value="PRK13303.1-2"/>
    <property type="match status" value="1"/>
</dbReference>
<dbReference type="GO" id="GO:0033735">
    <property type="term" value="F:aspartate dehydrogenase [NAD(P)+] activity"/>
    <property type="evidence" value="ECO:0007669"/>
    <property type="project" value="UniProtKB-EC"/>
</dbReference>
<dbReference type="NCBIfam" id="NF009828">
    <property type="entry name" value="PRK13303.1-3"/>
    <property type="match status" value="1"/>
</dbReference>
<evidence type="ECO:0000259" key="8">
    <source>
        <dbReference type="Pfam" id="PF03447"/>
    </source>
</evidence>
<feature type="binding site" evidence="6">
    <location>
        <position position="133"/>
    </location>
    <ligand>
        <name>NAD(+)</name>
        <dbReference type="ChEBI" id="CHEBI:57540"/>
    </ligand>
</feature>
<dbReference type="GO" id="GO:0050661">
    <property type="term" value="F:NADP binding"/>
    <property type="evidence" value="ECO:0007669"/>
    <property type="project" value="UniProtKB-UniRule"/>
</dbReference>
<feature type="domain" description="Aspartate/homoserine dehydrogenase NAD-binding" evidence="8">
    <location>
        <begin position="9"/>
        <end position="128"/>
    </location>
</feature>
<dbReference type="Gene3D" id="3.40.50.720">
    <property type="entry name" value="NAD(P)-binding Rossmann-like Domain"/>
    <property type="match status" value="1"/>
</dbReference>
<dbReference type="RefSeq" id="WP_099306956.1">
    <property type="nucleotide sequence ID" value="NZ_PDVP01000008.1"/>
</dbReference>
<dbReference type="GO" id="GO:0016639">
    <property type="term" value="F:oxidoreductase activity, acting on the CH-NH2 group of donors, NAD or NADP as acceptor"/>
    <property type="evidence" value="ECO:0007669"/>
    <property type="project" value="UniProtKB-UniRule"/>
</dbReference>
<evidence type="ECO:0000313" key="9">
    <source>
        <dbReference type="EMBL" id="PHP66376.1"/>
    </source>
</evidence>
<comment type="catalytic activity">
    <reaction evidence="6">
        <text>L-aspartate + NADP(+) + H2O = oxaloacetate + NH4(+) + NADPH + H(+)</text>
        <dbReference type="Rhea" id="RHEA:11784"/>
        <dbReference type="ChEBI" id="CHEBI:15377"/>
        <dbReference type="ChEBI" id="CHEBI:15378"/>
        <dbReference type="ChEBI" id="CHEBI:16452"/>
        <dbReference type="ChEBI" id="CHEBI:28938"/>
        <dbReference type="ChEBI" id="CHEBI:29991"/>
        <dbReference type="ChEBI" id="CHEBI:57783"/>
        <dbReference type="ChEBI" id="CHEBI:58349"/>
        <dbReference type="EC" id="1.4.1.21"/>
    </reaction>
</comment>
<gene>
    <name evidence="6" type="primary">nadX</name>
    <name evidence="9" type="ORF">CSC94_13865</name>
</gene>
<evidence type="ECO:0000256" key="5">
    <source>
        <dbReference type="ARBA" id="ARBA00023027"/>
    </source>
</evidence>
<dbReference type="GO" id="GO:0051287">
    <property type="term" value="F:NAD binding"/>
    <property type="evidence" value="ECO:0007669"/>
    <property type="project" value="UniProtKB-UniRule"/>
</dbReference>
<dbReference type="AlphaFoldDB" id="A0A2G1QLH6"/>
<comment type="similarity">
    <text evidence="1 6">Belongs to the L-aspartate dehydrogenase family.</text>
</comment>
<comment type="catalytic activity">
    <reaction evidence="6">
        <text>L-aspartate + NAD(+) + H2O = oxaloacetate + NH4(+) + NADH + H(+)</text>
        <dbReference type="Rhea" id="RHEA:11788"/>
        <dbReference type="ChEBI" id="CHEBI:15377"/>
        <dbReference type="ChEBI" id="CHEBI:15378"/>
        <dbReference type="ChEBI" id="CHEBI:16452"/>
        <dbReference type="ChEBI" id="CHEBI:28938"/>
        <dbReference type="ChEBI" id="CHEBI:29991"/>
        <dbReference type="ChEBI" id="CHEBI:57540"/>
        <dbReference type="ChEBI" id="CHEBI:57945"/>
        <dbReference type="EC" id="1.4.1.21"/>
    </reaction>
</comment>
<proteinExistence type="inferred from homology"/>
<evidence type="ECO:0000256" key="1">
    <source>
        <dbReference type="ARBA" id="ARBA00008331"/>
    </source>
</evidence>
<dbReference type="SUPFAM" id="SSF51735">
    <property type="entry name" value="NAD(P)-binding Rossmann-fold domains"/>
    <property type="match status" value="1"/>
</dbReference>
<dbReference type="OrthoDB" id="8456681at2"/>
<dbReference type="PIRSF" id="PIRSF005227">
    <property type="entry name" value="Asp_dh_NAD_syn"/>
    <property type="match status" value="1"/>
</dbReference>
<sequence length="276" mass="27922">MLTRLAIIGAGAITGEMLAVLGRALAGPLDCLAVLARPGKGDAVAQALGPAAGTVAADFRVVECVTALIATKPDLAVEAAGHGAVRDHVPALLEAGVETAIASTGALSDPDLAMRLEAAARAGGTRLVLSSGAVGGMDILAALSRSDIRSVTYTSRKPPKAWAGTKAETLVDLDGLAAETVFFEGTARQASADYPKNANVAATIALAGAGLERTTVRMIADPGVNANVHVFDVVSDAAEVSVRIVGKPSPANPKTSLPTVYSLVREVMNRVSPIVS</sequence>
<dbReference type="InterPro" id="IPR002811">
    <property type="entry name" value="Asp_DH"/>
</dbReference>
<comment type="pathway">
    <text evidence="6">Cofactor biosynthesis; NAD(+) biosynthesis; iminoaspartate from L-aspartate (dehydrogenase route): step 1/1.</text>
</comment>
<keyword evidence="3 6" id="KW-0521">NADP</keyword>
<keyword evidence="10" id="KW-1185">Reference proteome</keyword>
<evidence type="ECO:0000259" key="7">
    <source>
        <dbReference type="Pfam" id="PF01958"/>
    </source>
</evidence>
<keyword evidence="5 6" id="KW-0520">NAD</keyword>
<evidence type="ECO:0000256" key="3">
    <source>
        <dbReference type="ARBA" id="ARBA00022857"/>
    </source>
</evidence>
<accession>A0A2G1QLH6</accession>
<protein>
    <recommendedName>
        <fullName evidence="6">L-aspartate dehydrogenase</fullName>
        <ecNumber evidence="6">1.4.1.21</ecNumber>
    </recommendedName>
</protein>
<comment type="miscellaneous">
    <text evidence="6">The iminoaspartate product is unstable in aqueous solution and can decompose to oxaloacetate and ammonia.</text>
</comment>